<keyword evidence="10" id="KW-1133">Transmembrane helix</keyword>
<dbReference type="Proteomes" id="UP000594263">
    <property type="component" value="Unplaced"/>
</dbReference>
<dbReference type="SUPFAM" id="SSF57850">
    <property type="entry name" value="RING/U-box"/>
    <property type="match status" value="1"/>
</dbReference>
<dbReference type="InterPro" id="IPR013083">
    <property type="entry name" value="Znf_RING/FYVE/PHD"/>
</dbReference>
<evidence type="ECO:0000256" key="1">
    <source>
        <dbReference type="ARBA" id="ARBA00000900"/>
    </source>
</evidence>
<evidence type="ECO:0000313" key="14">
    <source>
        <dbReference type="EnsemblPlants" id="Kaladp0011s0166.1.v1.1"/>
    </source>
</evidence>
<reference evidence="14" key="1">
    <citation type="submission" date="2021-01" db="UniProtKB">
        <authorList>
            <consortium name="EnsemblPlants"/>
        </authorList>
    </citation>
    <scope>IDENTIFICATION</scope>
</reference>
<keyword evidence="6" id="KW-0479">Metal-binding</keyword>
<dbReference type="GO" id="GO:0008270">
    <property type="term" value="F:zinc ion binding"/>
    <property type="evidence" value="ECO:0007669"/>
    <property type="project" value="UniProtKB-KW"/>
</dbReference>
<keyword evidence="8" id="KW-0833">Ubl conjugation pathway</keyword>
<evidence type="ECO:0000256" key="12">
    <source>
        <dbReference type="PROSITE-ProRule" id="PRU00175"/>
    </source>
</evidence>
<keyword evidence="9" id="KW-0862">Zinc</keyword>
<evidence type="ECO:0000256" key="4">
    <source>
        <dbReference type="ARBA" id="ARBA00022679"/>
    </source>
</evidence>
<keyword evidence="11" id="KW-0472">Membrane</keyword>
<dbReference type="CDD" id="cd16454">
    <property type="entry name" value="RING-H2_PA-TM-RING"/>
    <property type="match status" value="1"/>
</dbReference>
<sequence length="208" mass="22792">MAGTLPGVEAARRRRFHHSASDNAASWIRKSSFRREFCSATSCPSSSSLRSACYGHEHHDDDEMLGGVAREAKERLDEKLRNQRKLILAESIASRNTTKGSRGVVAEGQGAINVAQSGQASVGLKRSGSKRLMGLAGWTKLRWKASEQEECAICLDRLNSDQVALATLPCAHRFHSKCLVPWIESNAHCPCCRMSLTTSNNAKSSCKF</sequence>
<keyword evidence="15" id="KW-1185">Reference proteome</keyword>
<dbReference type="GO" id="GO:0061630">
    <property type="term" value="F:ubiquitin protein ligase activity"/>
    <property type="evidence" value="ECO:0007669"/>
    <property type="project" value="UniProtKB-EC"/>
</dbReference>
<evidence type="ECO:0000259" key="13">
    <source>
        <dbReference type="PROSITE" id="PS50089"/>
    </source>
</evidence>
<dbReference type="EC" id="2.3.2.27" evidence="3"/>
<evidence type="ECO:0000256" key="5">
    <source>
        <dbReference type="ARBA" id="ARBA00022692"/>
    </source>
</evidence>
<organism evidence="14 15">
    <name type="scientific">Kalanchoe fedtschenkoi</name>
    <name type="common">Lavender scallops</name>
    <name type="synonym">South American air plant</name>
    <dbReference type="NCBI Taxonomy" id="63787"/>
    <lineage>
        <taxon>Eukaryota</taxon>
        <taxon>Viridiplantae</taxon>
        <taxon>Streptophyta</taxon>
        <taxon>Embryophyta</taxon>
        <taxon>Tracheophyta</taxon>
        <taxon>Spermatophyta</taxon>
        <taxon>Magnoliopsida</taxon>
        <taxon>eudicotyledons</taxon>
        <taxon>Gunneridae</taxon>
        <taxon>Pentapetalae</taxon>
        <taxon>Saxifragales</taxon>
        <taxon>Crassulaceae</taxon>
        <taxon>Kalanchoe</taxon>
    </lineage>
</organism>
<dbReference type="GO" id="GO:0016567">
    <property type="term" value="P:protein ubiquitination"/>
    <property type="evidence" value="ECO:0007669"/>
    <property type="project" value="TreeGrafter"/>
</dbReference>
<feature type="domain" description="RING-type" evidence="13">
    <location>
        <begin position="151"/>
        <end position="193"/>
    </location>
</feature>
<keyword evidence="7 12" id="KW-0863">Zinc-finger</keyword>
<dbReference type="Gramene" id="Kaladp0011s0166.1.v1.1">
    <property type="protein sequence ID" value="Kaladp0011s0166.1.v1.1"/>
    <property type="gene ID" value="Kaladp0011s0166.v1.1"/>
</dbReference>
<evidence type="ECO:0000256" key="3">
    <source>
        <dbReference type="ARBA" id="ARBA00012483"/>
    </source>
</evidence>
<dbReference type="AlphaFoldDB" id="A0A7N0RG66"/>
<dbReference type="Pfam" id="PF13639">
    <property type="entry name" value="zf-RING_2"/>
    <property type="match status" value="1"/>
</dbReference>
<comment type="subcellular location">
    <subcellularLocation>
        <location evidence="2">Membrane</location>
        <topology evidence="2">Multi-pass membrane protein</topology>
    </subcellularLocation>
</comment>
<dbReference type="GO" id="GO:0006511">
    <property type="term" value="P:ubiquitin-dependent protein catabolic process"/>
    <property type="evidence" value="ECO:0007669"/>
    <property type="project" value="TreeGrafter"/>
</dbReference>
<accession>A0A7N0RG66</accession>
<evidence type="ECO:0000313" key="15">
    <source>
        <dbReference type="Proteomes" id="UP000594263"/>
    </source>
</evidence>
<keyword evidence="4" id="KW-0808">Transferase</keyword>
<protein>
    <recommendedName>
        <fullName evidence="3">RING-type E3 ubiquitin transferase</fullName>
        <ecNumber evidence="3">2.3.2.27</ecNumber>
    </recommendedName>
</protein>
<evidence type="ECO:0000256" key="7">
    <source>
        <dbReference type="ARBA" id="ARBA00022771"/>
    </source>
</evidence>
<proteinExistence type="predicted"/>
<evidence type="ECO:0000256" key="11">
    <source>
        <dbReference type="ARBA" id="ARBA00023136"/>
    </source>
</evidence>
<evidence type="ECO:0000256" key="8">
    <source>
        <dbReference type="ARBA" id="ARBA00022786"/>
    </source>
</evidence>
<dbReference type="Gene3D" id="3.30.40.10">
    <property type="entry name" value="Zinc/RING finger domain, C3HC4 (zinc finger)"/>
    <property type="match status" value="1"/>
</dbReference>
<name>A0A7N0RG66_KALFE</name>
<dbReference type="InterPro" id="IPR001841">
    <property type="entry name" value="Znf_RING"/>
</dbReference>
<comment type="catalytic activity">
    <reaction evidence="1">
        <text>S-ubiquitinyl-[E2 ubiquitin-conjugating enzyme]-L-cysteine + [acceptor protein]-L-lysine = [E2 ubiquitin-conjugating enzyme]-L-cysteine + N(6)-ubiquitinyl-[acceptor protein]-L-lysine.</text>
        <dbReference type="EC" id="2.3.2.27"/>
    </reaction>
</comment>
<dbReference type="PROSITE" id="PS50089">
    <property type="entry name" value="ZF_RING_2"/>
    <property type="match status" value="1"/>
</dbReference>
<keyword evidence="5" id="KW-0812">Transmembrane</keyword>
<dbReference type="EnsemblPlants" id="Kaladp0011s0166.1.v1.1">
    <property type="protein sequence ID" value="Kaladp0011s0166.1.v1.1"/>
    <property type="gene ID" value="Kaladp0011s0166.v1.1"/>
</dbReference>
<dbReference type="PANTHER" id="PTHR45977:SF4">
    <property type="entry name" value="RING-TYPE DOMAIN-CONTAINING PROTEIN"/>
    <property type="match status" value="1"/>
</dbReference>
<dbReference type="OMA" id="MEICRSK"/>
<dbReference type="PANTHER" id="PTHR45977">
    <property type="entry name" value="TARGET OF ERK KINASE MPK-1"/>
    <property type="match status" value="1"/>
</dbReference>
<evidence type="ECO:0000256" key="9">
    <source>
        <dbReference type="ARBA" id="ARBA00022833"/>
    </source>
</evidence>
<dbReference type="SMART" id="SM00184">
    <property type="entry name" value="RING"/>
    <property type="match status" value="1"/>
</dbReference>
<evidence type="ECO:0000256" key="10">
    <source>
        <dbReference type="ARBA" id="ARBA00022989"/>
    </source>
</evidence>
<dbReference type="GO" id="GO:0016020">
    <property type="term" value="C:membrane"/>
    <property type="evidence" value="ECO:0007669"/>
    <property type="project" value="UniProtKB-SubCell"/>
</dbReference>
<evidence type="ECO:0000256" key="2">
    <source>
        <dbReference type="ARBA" id="ARBA00004141"/>
    </source>
</evidence>
<evidence type="ECO:0000256" key="6">
    <source>
        <dbReference type="ARBA" id="ARBA00022723"/>
    </source>
</evidence>